<protein>
    <recommendedName>
        <fullName evidence="1">ISXO2-like transposase domain-containing protein</fullName>
    </recommendedName>
</protein>
<organism evidence="2">
    <name type="scientific">Darwinula stevensoni</name>
    <dbReference type="NCBI Taxonomy" id="69355"/>
    <lineage>
        <taxon>Eukaryota</taxon>
        <taxon>Metazoa</taxon>
        <taxon>Ecdysozoa</taxon>
        <taxon>Arthropoda</taxon>
        <taxon>Crustacea</taxon>
        <taxon>Oligostraca</taxon>
        <taxon>Ostracoda</taxon>
        <taxon>Podocopa</taxon>
        <taxon>Podocopida</taxon>
        <taxon>Darwinulocopina</taxon>
        <taxon>Darwinuloidea</taxon>
        <taxon>Darwinulidae</taxon>
        <taxon>Darwinula</taxon>
    </lineage>
</organism>
<evidence type="ECO:0000313" key="2">
    <source>
        <dbReference type="EMBL" id="CAD7251210.1"/>
    </source>
</evidence>
<dbReference type="InterPro" id="IPR053164">
    <property type="entry name" value="IS1016-like_transposase"/>
</dbReference>
<dbReference type="PANTHER" id="PTHR47163:SF2">
    <property type="entry name" value="SI:DKEY-17M8.2"/>
    <property type="match status" value="1"/>
</dbReference>
<dbReference type="AlphaFoldDB" id="A0A7R9ABV5"/>
<name>A0A7R9ABV5_9CRUS</name>
<feature type="domain" description="ISXO2-like transposase" evidence="1">
    <location>
        <begin position="110"/>
        <end position="272"/>
    </location>
</feature>
<dbReference type="Pfam" id="PF12762">
    <property type="entry name" value="DDE_Tnp_IS1595"/>
    <property type="match status" value="1"/>
</dbReference>
<dbReference type="PANTHER" id="PTHR47163">
    <property type="entry name" value="DDE_TNP_IS1595 DOMAIN-CONTAINING PROTEIN"/>
    <property type="match status" value="1"/>
</dbReference>
<evidence type="ECO:0000313" key="3">
    <source>
        <dbReference type="Proteomes" id="UP000677054"/>
    </source>
</evidence>
<dbReference type="SMART" id="SM01126">
    <property type="entry name" value="DDE_Tnp_IS1595"/>
    <property type="match status" value="1"/>
</dbReference>
<evidence type="ECO:0000259" key="1">
    <source>
        <dbReference type="SMART" id="SM01126"/>
    </source>
</evidence>
<dbReference type="OrthoDB" id="10052789at2759"/>
<sequence>MQSEETTIAWCRGNGLLPCAADQEQPPPCLKAGCSGTLRDATKDRLGRPCSKLPIRVILALAWTWAYDITITKSKLMLAGELSSLRNETFIDWRHFAREILQVLFANARPMGGPGEVIQIDESYFRARRKNNKGRLMQGNAVPSAWENYGDVVDGPWVFGMAWRHDGHTELRLLHVQRRDRATLLPIIRQHIAPGTEIWSDEWAAYATLSHHGYNHKTVNHQQHFVDPVSGCNTQMIESHWASVKARIQTRGRGTTSKMLQMHLIEAWWRSVHDAPRPFLDFLDAIKSVYPQK</sequence>
<dbReference type="EMBL" id="LR902881">
    <property type="protein sequence ID" value="CAD7251210.1"/>
    <property type="molecule type" value="Genomic_DNA"/>
</dbReference>
<dbReference type="Proteomes" id="UP000677054">
    <property type="component" value="Unassembled WGS sequence"/>
</dbReference>
<reference evidence="2" key="1">
    <citation type="submission" date="2020-11" db="EMBL/GenBank/DDBJ databases">
        <authorList>
            <person name="Tran Van P."/>
        </authorList>
    </citation>
    <scope>NUCLEOTIDE SEQUENCE</scope>
</reference>
<dbReference type="InterPro" id="IPR024445">
    <property type="entry name" value="Tnp_ISXO2-like"/>
</dbReference>
<proteinExistence type="predicted"/>
<accession>A0A7R9ABV5</accession>
<keyword evidence="3" id="KW-1185">Reference proteome</keyword>
<dbReference type="EMBL" id="CAJPEV010003364">
    <property type="protein sequence ID" value="CAG0899595.1"/>
    <property type="molecule type" value="Genomic_DNA"/>
</dbReference>
<gene>
    <name evidence="2" type="ORF">DSTB1V02_LOCUS10977</name>
</gene>
<dbReference type="NCBIfam" id="NF033547">
    <property type="entry name" value="transpos_IS1595"/>
    <property type="match status" value="1"/>
</dbReference>